<reference evidence="2" key="1">
    <citation type="submission" date="2020-02" db="EMBL/GenBank/DDBJ databases">
        <authorList>
            <person name="Palmer J.M."/>
        </authorList>
    </citation>
    <scope>NUCLEOTIDE SEQUENCE</scope>
    <source>
        <strain evidence="2">EPUS1.4</strain>
        <tissue evidence="2">Thallus</tissue>
    </source>
</reference>
<feature type="region of interest" description="Disordered" evidence="1">
    <location>
        <begin position="311"/>
        <end position="336"/>
    </location>
</feature>
<feature type="region of interest" description="Disordered" evidence="1">
    <location>
        <begin position="622"/>
        <end position="687"/>
    </location>
</feature>
<comment type="caution">
    <text evidence="2">The sequence shown here is derived from an EMBL/GenBank/DDBJ whole genome shotgun (WGS) entry which is preliminary data.</text>
</comment>
<feature type="compositionally biased region" description="Polar residues" evidence="1">
    <location>
        <begin position="67"/>
        <end position="87"/>
    </location>
</feature>
<accession>A0A8H7AK04</accession>
<dbReference type="Proteomes" id="UP000606974">
    <property type="component" value="Unassembled WGS sequence"/>
</dbReference>
<dbReference type="AlphaFoldDB" id="A0A8H7AK04"/>
<protein>
    <submittedName>
        <fullName evidence="2">Uncharacterized protein</fullName>
    </submittedName>
</protein>
<dbReference type="EMBL" id="JAACFV010000029">
    <property type="protein sequence ID" value="KAF7510510.1"/>
    <property type="molecule type" value="Genomic_DNA"/>
</dbReference>
<evidence type="ECO:0000313" key="3">
    <source>
        <dbReference type="Proteomes" id="UP000606974"/>
    </source>
</evidence>
<evidence type="ECO:0000313" key="2">
    <source>
        <dbReference type="EMBL" id="KAF7510510.1"/>
    </source>
</evidence>
<gene>
    <name evidence="2" type="ORF">GJ744_006356</name>
</gene>
<dbReference type="OrthoDB" id="3557758at2759"/>
<feature type="region of interest" description="Disordered" evidence="1">
    <location>
        <begin position="34"/>
        <end position="160"/>
    </location>
</feature>
<evidence type="ECO:0000256" key="1">
    <source>
        <dbReference type="SAM" id="MobiDB-lite"/>
    </source>
</evidence>
<proteinExistence type="predicted"/>
<sequence>MEQQRDMESSRSYAAVGASLPRLSSILYFRSPRRSILPSSSSSSSFSRRDSMAGPTPRKVAALGGITPTQSYNRRCSSIPRPTSKLTAAQPIPPSAAATGPTGNKAAPDGTPPSIVKPRTYSRTRRNSFVPPHNDSQAAFRPARPPRSSLPETTSQPIDGSHDLSVIHQQMHVTRYSRHSLASLDAMVLSATGKAENKSTSSLPGHKRLTKHNALSAVTKVTSPVIPQRQLMGPLGPPLPRSQTAGSMTCFTGSVANTPSPSKPSTRTISTVSQTAELSVVDALAESRMTDEEIEYFNQVAKEVEASRQRIKGSTRAKRPLTNDIGTGSASSRTLTSLTRSNGSADLATEEYGDMTIADSSKKVPFQGARLRIIPNSNSAVSPPILTPDSGVSMGSGSHEDKEINVKVVHNYEPVQYWRGRFSALCDRLRSEDYFIGSSVSASTADSPCTGIPRIPRIDNSESFEADDLRRSLRALKELRSSCRTPEAVRSFEEFAQQMDAGYEKIFAAKQPAPFYIHSSDSKARLFSTRLCPKVPGLDKNIAAAAMRMINTNPKPNACMTRSKTTGDMGQIKTEVITGTNRKNAKVGRRRPSYLKAQEEVLLCETGGLSAGRRARAVAAAQQNARRRTDLGISSDVARNAEDAEDAPQGKMLPPVTKLTGRHSMPRKSSASSGGPGTGGEMLKKVFSESVRSVRRMGRSFTGLSGLSGSGDA</sequence>
<name>A0A8H7AK04_9EURO</name>
<feature type="compositionally biased region" description="Low complexity" evidence="1">
    <location>
        <begin position="34"/>
        <end position="46"/>
    </location>
</feature>
<keyword evidence="3" id="KW-1185">Reference proteome</keyword>
<organism evidence="2 3">
    <name type="scientific">Endocarpon pusillum</name>
    <dbReference type="NCBI Taxonomy" id="364733"/>
    <lineage>
        <taxon>Eukaryota</taxon>
        <taxon>Fungi</taxon>
        <taxon>Dikarya</taxon>
        <taxon>Ascomycota</taxon>
        <taxon>Pezizomycotina</taxon>
        <taxon>Eurotiomycetes</taxon>
        <taxon>Chaetothyriomycetidae</taxon>
        <taxon>Verrucariales</taxon>
        <taxon>Verrucariaceae</taxon>
        <taxon>Endocarpon</taxon>
    </lineage>
</organism>
<feature type="compositionally biased region" description="Low complexity" evidence="1">
    <location>
        <begin position="326"/>
        <end position="336"/>
    </location>
</feature>